<dbReference type="PANTHER" id="PTHR31128">
    <property type="entry name" value="PROTEIN CBR-CLEC-135-RELATED"/>
    <property type="match status" value="1"/>
</dbReference>
<evidence type="ECO:0000313" key="2">
    <source>
        <dbReference type="Proteomes" id="UP000276776"/>
    </source>
</evidence>
<evidence type="ECO:0000313" key="3">
    <source>
        <dbReference type="WBParaSite" id="TCLT_0000611201-mRNA-1"/>
    </source>
</evidence>
<reference evidence="1 2" key="2">
    <citation type="submission" date="2018-11" db="EMBL/GenBank/DDBJ databases">
        <authorList>
            <consortium name="Pathogen Informatics"/>
        </authorList>
    </citation>
    <scope>NUCLEOTIDE SEQUENCE [LARGE SCALE GENOMIC DNA]</scope>
</reference>
<organism evidence="3">
    <name type="scientific">Thelazia callipaeda</name>
    <name type="common">Oriental eyeworm</name>
    <name type="synonym">Parasitic nematode</name>
    <dbReference type="NCBI Taxonomy" id="103827"/>
    <lineage>
        <taxon>Eukaryota</taxon>
        <taxon>Metazoa</taxon>
        <taxon>Ecdysozoa</taxon>
        <taxon>Nematoda</taxon>
        <taxon>Chromadorea</taxon>
        <taxon>Rhabditida</taxon>
        <taxon>Spirurina</taxon>
        <taxon>Spiruromorpha</taxon>
        <taxon>Thelazioidea</taxon>
        <taxon>Thelaziidae</taxon>
        <taxon>Thelazia</taxon>
    </lineage>
</organism>
<dbReference type="Proteomes" id="UP000276776">
    <property type="component" value="Unassembled WGS sequence"/>
</dbReference>
<dbReference type="PANTHER" id="PTHR31128:SF9">
    <property type="entry name" value="DUF3444 DOMAIN-CONTAINING PROTEIN-RELATED"/>
    <property type="match status" value="1"/>
</dbReference>
<name>A0A0N5D011_THECL</name>
<dbReference type="OMA" id="AFPMKRY"/>
<dbReference type="WBParaSite" id="TCLT_0000611201-mRNA-1">
    <property type="protein sequence ID" value="TCLT_0000611201-mRNA-1"/>
    <property type="gene ID" value="TCLT_0000611201"/>
</dbReference>
<accession>A0A0N5D011</accession>
<dbReference type="EMBL" id="UYYF01004390">
    <property type="protein sequence ID" value="VDN03423.1"/>
    <property type="molecule type" value="Genomic_DNA"/>
</dbReference>
<evidence type="ECO:0000313" key="1">
    <source>
        <dbReference type="EMBL" id="VDN03423.1"/>
    </source>
</evidence>
<proteinExistence type="predicted"/>
<dbReference type="AlphaFoldDB" id="A0A0N5D011"/>
<dbReference type="OrthoDB" id="5795861at2759"/>
<reference evidence="3" key="1">
    <citation type="submission" date="2017-02" db="UniProtKB">
        <authorList>
            <consortium name="WormBaseParasite"/>
        </authorList>
    </citation>
    <scope>IDENTIFICATION</scope>
</reference>
<keyword evidence="2" id="KW-1185">Reference proteome</keyword>
<protein>
    <submittedName>
        <fullName evidence="3">60S ribosome subunit biogenesis protein NIP7 homolog</fullName>
    </submittedName>
</protein>
<sequence>MESRQPSFGIPVAEKVECCLHGYKCSIALKTMSTETLTRTQKIDISSSRKKTARFQLQRGESFAKFKFTQLLGQEYICEKGIVSKKSKGEKTKTIEESSAFPLRRYYIGIVTPHTAELFVSRNTAFRIYHSLDEVKEMKLQLCIIYKTSRGDFYHYRIKEQFDAIFQRDILYVDCGEEESPKFLGIEALIKYYSIYASLHSFSSSKGLNIDIFPWWNFKRY</sequence>
<gene>
    <name evidence="1" type="ORF">TCLT_LOCUS6101</name>
</gene>